<dbReference type="SMART" id="SM00248">
    <property type="entry name" value="ANK"/>
    <property type="match status" value="3"/>
</dbReference>
<reference evidence="6" key="1">
    <citation type="submission" date="2018-09" db="EMBL/GenBank/DDBJ databases">
        <title>Nocardia yunnanensis sp. nov., an actinomycete isolated from a soil sample.</title>
        <authorList>
            <person name="Zhang J."/>
        </authorList>
    </citation>
    <scope>NUCLEOTIDE SEQUENCE [LARGE SCALE GENOMIC DNA]</scope>
    <source>
        <strain evidence="6">21-3</strain>
    </source>
</reference>
<keyword evidence="1" id="KW-0677">Repeat</keyword>
<evidence type="ECO:0000313" key="5">
    <source>
        <dbReference type="EMBL" id="QFI64430.1"/>
    </source>
</evidence>
<dbReference type="GO" id="GO:0085020">
    <property type="term" value="P:protein K6-linked ubiquitination"/>
    <property type="evidence" value="ECO:0007669"/>
    <property type="project" value="TreeGrafter"/>
</dbReference>
<dbReference type="AlphaFoldDB" id="A0A5P6NEF3"/>
<evidence type="ECO:0000256" key="4">
    <source>
        <dbReference type="SAM" id="Coils"/>
    </source>
</evidence>
<dbReference type="PROSITE" id="PS50088">
    <property type="entry name" value="ANK_REPEAT"/>
    <property type="match status" value="3"/>
</dbReference>
<name>A0A5P6NEF3_9SPHN</name>
<keyword evidence="4" id="KW-0175">Coiled coil</keyword>
<dbReference type="PANTHER" id="PTHR24171">
    <property type="entry name" value="ANKYRIN REPEAT DOMAIN-CONTAINING PROTEIN 39-RELATED"/>
    <property type="match status" value="1"/>
</dbReference>
<evidence type="ECO:0000313" key="6">
    <source>
        <dbReference type="Proteomes" id="UP000325385"/>
    </source>
</evidence>
<evidence type="ECO:0000256" key="3">
    <source>
        <dbReference type="PROSITE-ProRule" id="PRU00023"/>
    </source>
</evidence>
<dbReference type="Gene3D" id="1.25.40.20">
    <property type="entry name" value="Ankyrin repeat-containing domain"/>
    <property type="match status" value="1"/>
</dbReference>
<dbReference type="Proteomes" id="UP000325385">
    <property type="component" value="Chromosome"/>
</dbReference>
<keyword evidence="2 3" id="KW-0040">ANK repeat</keyword>
<feature type="repeat" description="ANK" evidence="3">
    <location>
        <begin position="130"/>
        <end position="162"/>
    </location>
</feature>
<dbReference type="Pfam" id="PF00023">
    <property type="entry name" value="Ank"/>
    <property type="match status" value="1"/>
</dbReference>
<dbReference type="GO" id="GO:0004842">
    <property type="term" value="F:ubiquitin-protein transferase activity"/>
    <property type="evidence" value="ECO:0007669"/>
    <property type="project" value="TreeGrafter"/>
</dbReference>
<sequence>MVAYHRVTVHGLLTAARQERVRDWITDNRGIHTVKRFATNILLAALAGSLAVTPLHAQGQRDGYKFLEAVKKRQGDEVTRFLEEPGSVLVNSRDLSSGETALHIVTERRDPVWLRFLLAKGANPNLADKNGTTPLQLAAQLGFSEGVEILAERGASVDVPNTTGETPLIAAVHRRDAGLVRLLVSKGADADRADNSGRTARDYAKLMGARSNMLDEIERAEAERGEQTEAYGPS</sequence>
<proteinExistence type="predicted"/>
<evidence type="ECO:0000256" key="1">
    <source>
        <dbReference type="ARBA" id="ARBA00022737"/>
    </source>
</evidence>
<gene>
    <name evidence="5" type="ORF">D0Y83_15050</name>
</gene>
<accession>A0A5P6NEF3</accession>
<dbReference type="Pfam" id="PF12796">
    <property type="entry name" value="Ank_2"/>
    <property type="match status" value="1"/>
</dbReference>
<feature type="repeat" description="ANK" evidence="3">
    <location>
        <begin position="163"/>
        <end position="195"/>
    </location>
</feature>
<protein>
    <submittedName>
        <fullName evidence="5">Ankyrin repeat domain-containing protein</fullName>
    </submittedName>
</protein>
<dbReference type="PANTHER" id="PTHR24171:SF8">
    <property type="entry name" value="BRCA1-ASSOCIATED RING DOMAIN PROTEIN 1"/>
    <property type="match status" value="1"/>
</dbReference>
<dbReference type="InterPro" id="IPR002110">
    <property type="entry name" value="Ankyrin_rpt"/>
</dbReference>
<evidence type="ECO:0000256" key="2">
    <source>
        <dbReference type="ARBA" id="ARBA00023043"/>
    </source>
</evidence>
<dbReference type="InterPro" id="IPR036770">
    <property type="entry name" value="Ankyrin_rpt-contain_sf"/>
</dbReference>
<organism evidence="5 6">
    <name type="scientific">Qipengyuania flava</name>
    <dbReference type="NCBI Taxonomy" id="192812"/>
    <lineage>
        <taxon>Bacteria</taxon>
        <taxon>Pseudomonadati</taxon>
        <taxon>Pseudomonadota</taxon>
        <taxon>Alphaproteobacteria</taxon>
        <taxon>Sphingomonadales</taxon>
        <taxon>Erythrobacteraceae</taxon>
        <taxon>Qipengyuania</taxon>
    </lineage>
</organism>
<dbReference type="PROSITE" id="PS50297">
    <property type="entry name" value="ANK_REP_REGION"/>
    <property type="match status" value="3"/>
</dbReference>
<feature type="repeat" description="ANK" evidence="3">
    <location>
        <begin position="97"/>
        <end position="129"/>
    </location>
</feature>
<dbReference type="EMBL" id="CP032228">
    <property type="protein sequence ID" value="QFI64430.1"/>
    <property type="molecule type" value="Genomic_DNA"/>
</dbReference>
<dbReference type="SUPFAM" id="SSF48403">
    <property type="entry name" value="Ankyrin repeat"/>
    <property type="match status" value="1"/>
</dbReference>
<feature type="coiled-coil region" evidence="4">
    <location>
        <begin position="203"/>
        <end position="230"/>
    </location>
</feature>